<dbReference type="Proteomes" id="UP001597178">
    <property type="component" value="Unassembled WGS sequence"/>
</dbReference>
<organism evidence="1 2">
    <name type="scientific">Lentibacillus salinarum</name>
    <dbReference type="NCBI Taxonomy" id="446820"/>
    <lineage>
        <taxon>Bacteria</taxon>
        <taxon>Bacillati</taxon>
        <taxon>Bacillota</taxon>
        <taxon>Bacilli</taxon>
        <taxon>Bacillales</taxon>
        <taxon>Bacillaceae</taxon>
        <taxon>Lentibacillus</taxon>
    </lineage>
</organism>
<sequence>MSKESPLRIKLNKEQTLKLYSICLPDARRIANERKRKQVSKK</sequence>
<proteinExistence type="predicted"/>
<evidence type="ECO:0000313" key="2">
    <source>
        <dbReference type="Proteomes" id="UP001597178"/>
    </source>
</evidence>
<reference evidence="2" key="1">
    <citation type="journal article" date="2019" name="Int. J. Syst. Evol. Microbiol.">
        <title>The Global Catalogue of Microorganisms (GCM) 10K type strain sequencing project: providing services to taxonomists for standard genome sequencing and annotation.</title>
        <authorList>
            <consortium name="The Broad Institute Genomics Platform"/>
            <consortium name="The Broad Institute Genome Sequencing Center for Infectious Disease"/>
            <person name="Wu L."/>
            <person name="Ma J."/>
        </authorList>
    </citation>
    <scope>NUCLEOTIDE SEQUENCE [LARGE SCALE GENOMIC DNA]</scope>
    <source>
        <strain evidence="2">CCUG 54822</strain>
    </source>
</reference>
<keyword evidence="2" id="KW-1185">Reference proteome</keyword>
<accession>A0ABW3ZWQ6</accession>
<dbReference type="EMBL" id="JBHTNH010000028">
    <property type="protein sequence ID" value="MFD1362689.1"/>
    <property type="molecule type" value="Genomic_DNA"/>
</dbReference>
<gene>
    <name evidence="1" type="ORF">ACFQ4A_13600</name>
</gene>
<dbReference type="RefSeq" id="WP_382401487.1">
    <property type="nucleotide sequence ID" value="NZ_JBHTNH010000028.1"/>
</dbReference>
<evidence type="ECO:0000313" key="1">
    <source>
        <dbReference type="EMBL" id="MFD1362689.1"/>
    </source>
</evidence>
<protein>
    <submittedName>
        <fullName evidence="1">Uncharacterized protein</fullName>
    </submittedName>
</protein>
<name>A0ABW3ZWQ6_9BACI</name>
<comment type="caution">
    <text evidence="1">The sequence shown here is derived from an EMBL/GenBank/DDBJ whole genome shotgun (WGS) entry which is preliminary data.</text>
</comment>